<dbReference type="InterPro" id="IPR029044">
    <property type="entry name" value="Nucleotide-diphossugar_trans"/>
</dbReference>
<protein>
    <submittedName>
        <fullName evidence="6">Glycosyl transferase</fullName>
    </submittedName>
</protein>
<dbReference type="Gene3D" id="3.90.550.10">
    <property type="entry name" value="Spore Coat Polysaccharide Biosynthesis Protein SpsA, Chain A"/>
    <property type="match status" value="1"/>
</dbReference>
<evidence type="ECO:0000256" key="2">
    <source>
        <dbReference type="ARBA" id="ARBA00022475"/>
    </source>
</evidence>
<keyword evidence="3" id="KW-0328">Glycosyltransferase</keyword>
<dbReference type="PANTHER" id="PTHR43646">
    <property type="entry name" value="GLYCOSYLTRANSFERASE"/>
    <property type="match status" value="1"/>
</dbReference>
<evidence type="ECO:0000313" key="7">
    <source>
        <dbReference type="Proteomes" id="UP000179145"/>
    </source>
</evidence>
<name>A0A1D8USL6_9PROT</name>
<evidence type="ECO:0000313" key="6">
    <source>
        <dbReference type="EMBL" id="AOX16652.1"/>
    </source>
</evidence>
<evidence type="ECO:0000256" key="1">
    <source>
        <dbReference type="ARBA" id="ARBA00004236"/>
    </source>
</evidence>
<organism evidence="6 7">
    <name type="scientific">Kozakia baliensis</name>
    <dbReference type="NCBI Taxonomy" id="153496"/>
    <lineage>
        <taxon>Bacteria</taxon>
        <taxon>Pseudomonadati</taxon>
        <taxon>Pseudomonadota</taxon>
        <taxon>Alphaproteobacteria</taxon>
        <taxon>Acetobacterales</taxon>
        <taxon>Acetobacteraceae</taxon>
        <taxon>Kozakia</taxon>
    </lineage>
</organism>
<dbReference type="Proteomes" id="UP000179145">
    <property type="component" value="Chromosome"/>
</dbReference>
<evidence type="ECO:0000256" key="4">
    <source>
        <dbReference type="ARBA" id="ARBA00022679"/>
    </source>
</evidence>
<evidence type="ECO:0000256" key="5">
    <source>
        <dbReference type="ARBA" id="ARBA00023136"/>
    </source>
</evidence>
<dbReference type="Pfam" id="PF00535">
    <property type="entry name" value="Glycos_transf_2"/>
    <property type="match status" value="1"/>
</dbReference>
<keyword evidence="2" id="KW-1003">Cell membrane</keyword>
<dbReference type="RefSeq" id="WP_070402385.1">
    <property type="nucleotide sequence ID" value="NZ_BJVW01000049.1"/>
</dbReference>
<accession>A0A1D8USL6</accession>
<comment type="subcellular location">
    <subcellularLocation>
        <location evidence="1">Cell membrane</location>
    </subcellularLocation>
</comment>
<dbReference type="CDD" id="cd06423">
    <property type="entry name" value="CESA_like"/>
    <property type="match status" value="1"/>
</dbReference>
<gene>
    <name evidence="6" type="ORF">A0U89_05395</name>
</gene>
<dbReference type="KEGG" id="kba:A0U89_05395"/>
<dbReference type="PANTHER" id="PTHR43646:SF2">
    <property type="entry name" value="GLYCOSYLTRANSFERASE 2-LIKE DOMAIN-CONTAINING PROTEIN"/>
    <property type="match status" value="1"/>
</dbReference>
<dbReference type="OrthoDB" id="9806525at2"/>
<sequence>MKPLIEKIILLAAALPLTVSIGNLFFLRPPPASTRARSVSVLIPARNEAATIRGAIEAILASRNVELELIVLDDHSTDGTGNIVREYTDTRVKIIASRPLPANWCGKNHACSQLAEAARYDILLFLDADVRIRADGIARLAEKLCSSPTLGMISGVPQQITIKWLEWSLIPIIHVLLMGYLPLFLDQGARTAFTAACGQLIMVDAKAYHAVGGHETIRNRLHDGMALAKAFRQGGHRTALIDATPISICRMYRRNHEVWSGFRKNATEGLATPVGLPIWTALLATAHIVPFVCRSSATLWLARLASLAFRALLAVKFHQNWRSVLLSPLGVALLLILQWQSFIAQKLGYPTQWRGRIYQGNHTT</sequence>
<dbReference type="STRING" id="153496.A0U89_05395"/>
<dbReference type="AlphaFoldDB" id="A0A1D8USL6"/>
<dbReference type="GO" id="GO:0016757">
    <property type="term" value="F:glycosyltransferase activity"/>
    <property type="evidence" value="ECO:0007669"/>
    <property type="project" value="UniProtKB-KW"/>
</dbReference>
<dbReference type="GO" id="GO:0005886">
    <property type="term" value="C:plasma membrane"/>
    <property type="evidence" value="ECO:0007669"/>
    <property type="project" value="UniProtKB-SubCell"/>
</dbReference>
<dbReference type="SUPFAM" id="SSF53448">
    <property type="entry name" value="Nucleotide-diphospho-sugar transferases"/>
    <property type="match status" value="1"/>
</dbReference>
<keyword evidence="7" id="KW-1185">Reference proteome</keyword>
<dbReference type="InterPro" id="IPR001173">
    <property type="entry name" value="Glyco_trans_2-like"/>
</dbReference>
<evidence type="ECO:0000256" key="3">
    <source>
        <dbReference type="ARBA" id="ARBA00022676"/>
    </source>
</evidence>
<dbReference type="EMBL" id="CP014674">
    <property type="protein sequence ID" value="AOX16652.1"/>
    <property type="molecule type" value="Genomic_DNA"/>
</dbReference>
<proteinExistence type="predicted"/>
<dbReference type="eggNOG" id="COG1215">
    <property type="taxonomic scope" value="Bacteria"/>
</dbReference>
<keyword evidence="4 6" id="KW-0808">Transferase</keyword>
<reference evidence="6 7" key="1">
    <citation type="journal article" date="2016" name="Microb. Cell Fact.">
        <title>Dissection of exopolysaccharide biosynthesis in Kozakia baliensis.</title>
        <authorList>
            <person name="Brandt J.U."/>
            <person name="Jakob F."/>
            <person name="Behr J."/>
            <person name="Geissler A.J."/>
            <person name="Vogel R.F."/>
        </authorList>
    </citation>
    <scope>NUCLEOTIDE SEQUENCE [LARGE SCALE GENOMIC DNA]</scope>
    <source>
        <strain evidence="6 7">DSM 14400</strain>
    </source>
</reference>
<keyword evidence="5" id="KW-0472">Membrane</keyword>